<protein>
    <recommendedName>
        <fullName evidence="3">Coenzyme PQQ synthesis protein D (PqqD)</fullName>
    </recommendedName>
</protein>
<dbReference type="InterPro" id="IPR008792">
    <property type="entry name" value="PQQD"/>
</dbReference>
<comment type="caution">
    <text evidence="1">The sequence shown here is derived from an EMBL/GenBank/DDBJ whole genome shotgun (WGS) entry which is preliminary data.</text>
</comment>
<dbReference type="InterPro" id="IPR041881">
    <property type="entry name" value="PqqD_sf"/>
</dbReference>
<accession>A0ABP8R0N1</accession>
<evidence type="ECO:0000313" key="1">
    <source>
        <dbReference type="EMBL" id="GAA4514923.1"/>
    </source>
</evidence>
<keyword evidence="2" id="KW-1185">Reference proteome</keyword>
<dbReference type="Proteomes" id="UP001500394">
    <property type="component" value="Unassembled WGS sequence"/>
</dbReference>
<sequence>MRLKEGLTVRKVGKDYVIVSPEQGMVDMSKVYTLNETAAWLWEQLDGKDFEVDDMIALVREQYDVDALSDDELKKDMLDLIQFFKDNALIIQ</sequence>
<dbReference type="RefSeq" id="WP_345066127.1">
    <property type="nucleotide sequence ID" value="NZ_BAABGR010000015.1"/>
</dbReference>
<evidence type="ECO:0008006" key="3">
    <source>
        <dbReference type="Google" id="ProtNLM"/>
    </source>
</evidence>
<reference evidence="2" key="1">
    <citation type="journal article" date="2019" name="Int. J. Syst. Evol. Microbiol.">
        <title>The Global Catalogue of Microorganisms (GCM) 10K type strain sequencing project: providing services to taxonomists for standard genome sequencing and annotation.</title>
        <authorList>
            <consortium name="The Broad Institute Genomics Platform"/>
            <consortium name="The Broad Institute Genome Sequencing Center for Infectious Disease"/>
            <person name="Wu L."/>
            <person name="Ma J."/>
        </authorList>
    </citation>
    <scope>NUCLEOTIDE SEQUENCE [LARGE SCALE GENOMIC DNA]</scope>
    <source>
        <strain evidence="2">JCM 17858</strain>
    </source>
</reference>
<evidence type="ECO:0000313" key="2">
    <source>
        <dbReference type="Proteomes" id="UP001500394"/>
    </source>
</evidence>
<dbReference type="EMBL" id="BAABGR010000015">
    <property type="protein sequence ID" value="GAA4514923.1"/>
    <property type="molecule type" value="Genomic_DNA"/>
</dbReference>
<dbReference type="Gene3D" id="1.10.10.1150">
    <property type="entry name" value="Coenzyme PQQ synthesis protein D (PqqD)"/>
    <property type="match status" value="1"/>
</dbReference>
<name>A0ABP8R0N1_9SPHI</name>
<proteinExistence type="predicted"/>
<gene>
    <name evidence="1" type="ORF">GCM10023173_12080</name>
</gene>
<dbReference type="Pfam" id="PF05402">
    <property type="entry name" value="PqqD"/>
    <property type="match status" value="1"/>
</dbReference>
<organism evidence="1 2">
    <name type="scientific">Sphingobacterium thermophilum</name>
    <dbReference type="NCBI Taxonomy" id="768534"/>
    <lineage>
        <taxon>Bacteria</taxon>
        <taxon>Pseudomonadati</taxon>
        <taxon>Bacteroidota</taxon>
        <taxon>Sphingobacteriia</taxon>
        <taxon>Sphingobacteriales</taxon>
        <taxon>Sphingobacteriaceae</taxon>
        <taxon>Sphingobacterium</taxon>
    </lineage>
</organism>